<feature type="compositionally biased region" description="Polar residues" evidence="1">
    <location>
        <begin position="127"/>
        <end position="138"/>
    </location>
</feature>
<proteinExistence type="predicted"/>
<evidence type="ECO:0000313" key="3">
    <source>
        <dbReference type="EMBL" id="WWD80070.1"/>
    </source>
</evidence>
<organism evidence="3 4">
    <name type="scientific">Alkalicoccus halolimnae</name>
    <dbReference type="NCBI Taxonomy" id="1667239"/>
    <lineage>
        <taxon>Bacteria</taxon>
        <taxon>Bacillati</taxon>
        <taxon>Bacillota</taxon>
        <taxon>Bacilli</taxon>
        <taxon>Bacillales</taxon>
        <taxon>Bacillaceae</taxon>
        <taxon>Alkalicoccus</taxon>
    </lineage>
</organism>
<evidence type="ECO:0000259" key="2">
    <source>
        <dbReference type="PROSITE" id="PS50126"/>
    </source>
</evidence>
<gene>
    <name evidence="3" type="ORF">FTX54_000330</name>
</gene>
<dbReference type="GO" id="GO:0003729">
    <property type="term" value="F:mRNA binding"/>
    <property type="evidence" value="ECO:0007669"/>
    <property type="project" value="TreeGrafter"/>
</dbReference>
<dbReference type="SUPFAM" id="SSF50249">
    <property type="entry name" value="Nucleic acid-binding proteins"/>
    <property type="match status" value="1"/>
</dbReference>
<dbReference type="EMBL" id="CP144914">
    <property type="protein sequence ID" value="WWD80070.1"/>
    <property type="molecule type" value="Genomic_DNA"/>
</dbReference>
<keyword evidence="4" id="KW-1185">Reference proteome</keyword>
<feature type="region of interest" description="Disordered" evidence="1">
    <location>
        <begin position="119"/>
        <end position="138"/>
    </location>
</feature>
<feature type="region of interest" description="Disordered" evidence="1">
    <location>
        <begin position="79"/>
        <end position="102"/>
    </location>
</feature>
<evidence type="ECO:0000256" key="1">
    <source>
        <dbReference type="SAM" id="MobiDB-lite"/>
    </source>
</evidence>
<dbReference type="InterPro" id="IPR012340">
    <property type="entry name" value="NA-bd_OB-fold"/>
</dbReference>
<reference evidence="3 4" key="1">
    <citation type="submission" date="2024-01" db="EMBL/GenBank/DDBJ databases">
        <title>Complete Genome Sequence of Alkalicoccus halolimnae BZ-SZ-XJ29T, a Moderately Halophilic Bacterium Isolated from a Salt Lake.</title>
        <authorList>
            <person name="Zhao B."/>
        </authorList>
    </citation>
    <scope>NUCLEOTIDE SEQUENCE [LARGE SCALE GENOMIC DNA]</scope>
    <source>
        <strain evidence="3 4">BZ-SZ-XJ29</strain>
    </source>
</reference>
<dbReference type="KEGG" id="ahal:FTX54_000330"/>
<sequence length="138" mass="15463">MAVEAGRNYQAKVTKITNFGAFVQLESGEKGLVHISEIAAGFVKDIREHLSVGEEVTVRVLKVQENGKISFSIRKALEPAGEKAAEDKHPDPKKQRESPAFFEEKMNRFLKESEERLAVLRKKTAGQPGSQRENNQQD</sequence>
<dbReference type="InterPro" id="IPR003029">
    <property type="entry name" value="S1_domain"/>
</dbReference>
<feature type="domain" description="S1 motif" evidence="2">
    <location>
        <begin position="6"/>
        <end position="74"/>
    </location>
</feature>
<name>A0A5C7FEE1_9BACI</name>
<dbReference type="PANTHER" id="PTHR10724">
    <property type="entry name" value="30S RIBOSOMAL PROTEIN S1"/>
    <property type="match status" value="1"/>
</dbReference>
<dbReference type="AlphaFoldDB" id="A0A5C7FEE1"/>
<dbReference type="Proteomes" id="UP000321816">
    <property type="component" value="Chromosome"/>
</dbReference>
<dbReference type="GO" id="GO:0003735">
    <property type="term" value="F:structural constituent of ribosome"/>
    <property type="evidence" value="ECO:0007669"/>
    <property type="project" value="TreeGrafter"/>
</dbReference>
<protein>
    <submittedName>
        <fullName evidence="3">S1 RNA-binding domain-containing protein</fullName>
    </submittedName>
</protein>
<accession>A0A5C7FEE1</accession>
<dbReference type="Pfam" id="PF00575">
    <property type="entry name" value="S1"/>
    <property type="match status" value="1"/>
</dbReference>
<dbReference type="GO" id="GO:0006412">
    <property type="term" value="P:translation"/>
    <property type="evidence" value="ECO:0007669"/>
    <property type="project" value="TreeGrafter"/>
</dbReference>
<dbReference type="PROSITE" id="PS50126">
    <property type="entry name" value="S1"/>
    <property type="match status" value="1"/>
</dbReference>
<dbReference type="SMART" id="SM00316">
    <property type="entry name" value="S1"/>
    <property type="match status" value="1"/>
</dbReference>
<dbReference type="RefSeq" id="WP_147805101.1">
    <property type="nucleotide sequence ID" value="NZ_CP144914.1"/>
</dbReference>
<evidence type="ECO:0000313" key="4">
    <source>
        <dbReference type="Proteomes" id="UP000321816"/>
    </source>
</evidence>
<dbReference type="Gene3D" id="2.40.50.140">
    <property type="entry name" value="Nucleic acid-binding proteins"/>
    <property type="match status" value="1"/>
</dbReference>
<dbReference type="OrthoDB" id="9810507at2"/>
<dbReference type="InterPro" id="IPR050437">
    <property type="entry name" value="Ribos_protein_bS1-like"/>
</dbReference>